<gene>
    <name evidence="3" type="ORF">IRJ41_005312</name>
</gene>
<feature type="signal peptide" evidence="1">
    <location>
        <begin position="1"/>
        <end position="20"/>
    </location>
</feature>
<dbReference type="EMBL" id="JAFHDT010000643">
    <property type="protein sequence ID" value="KAI7789307.1"/>
    <property type="molecule type" value="Genomic_DNA"/>
</dbReference>
<dbReference type="Proteomes" id="UP001059041">
    <property type="component" value="Unassembled WGS sequence"/>
</dbReference>
<dbReference type="InterPro" id="IPR007110">
    <property type="entry name" value="Ig-like_dom"/>
</dbReference>
<dbReference type="PROSITE" id="PS50835">
    <property type="entry name" value="IG_LIKE"/>
    <property type="match status" value="1"/>
</dbReference>
<sequence>MKTTPPLLLYLLLCCQTTESLSDKRVILGGNVTLDCELDNKDIYWVFMKPPESLALIFRTFTADSIKPAFFDQRLKSKYSSKTLSRLFISYITKDELGIYYCEKVDTTGLQLSNGTKLYTT</sequence>
<keyword evidence="1" id="KW-0732">Signal</keyword>
<feature type="chain" id="PRO_5040938154" description="Ig-like domain-containing protein" evidence="1">
    <location>
        <begin position="21"/>
        <end position="121"/>
    </location>
</feature>
<accession>A0A9W7T3X6</accession>
<dbReference type="InterPro" id="IPR003599">
    <property type="entry name" value="Ig_sub"/>
</dbReference>
<dbReference type="SMART" id="SM00409">
    <property type="entry name" value="IG"/>
    <property type="match status" value="1"/>
</dbReference>
<proteinExistence type="predicted"/>
<dbReference type="SUPFAM" id="SSF48726">
    <property type="entry name" value="Immunoglobulin"/>
    <property type="match status" value="1"/>
</dbReference>
<evidence type="ECO:0000313" key="3">
    <source>
        <dbReference type="EMBL" id="KAI7789307.1"/>
    </source>
</evidence>
<organism evidence="3 4">
    <name type="scientific">Triplophysa rosa</name>
    <name type="common">Cave loach</name>
    <dbReference type="NCBI Taxonomy" id="992332"/>
    <lineage>
        <taxon>Eukaryota</taxon>
        <taxon>Metazoa</taxon>
        <taxon>Chordata</taxon>
        <taxon>Craniata</taxon>
        <taxon>Vertebrata</taxon>
        <taxon>Euteleostomi</taxon>
        <taxon>Actinopterygii</taxon>
        <taxon>Neopterygii</taxon>
        <taxon>Teleostei</taxon>
        <taxon>Ostariophysi</taxon>
        <taxon>Cypriniformes</taxon>
        <taxon>Nemacheilidae</taxon>
        <taxon>Triplophysa</taxon>
    </lineage>
</organism>
<dbReference type="InterPro" id="IPR013783">
    <property type="entry name" value="Ig-like_fold"/>
</dbReference>
<comment type="caution">
    <text evidence="3">The sequence shown here is derived from an EMBL/GenBank/DDBJ whole genome shotgun (WGS) entry which is preliminary data.</text>
</comment>
<reference evidence="3" key="1">
    <citation type="submission" date="2021-02" db="EMBL/GenBank/DDBJ databases">
        <title>Comparative genomics reveals that relaxation of natural selection precedes convergent phenotypic evolution of cavefish.</title>
        <authorList>
            <person name="Peng Z."/>
        </authorList>
    </citation>
    <scope>NUCLEOTIDE SEQUENCE</scope>
    <source>
        <tissue evidence="3">Muscle</tissue>
    </source>
</reference>
<feature type="non-terminal residue" evidence="3">
    <location>
        <position position="1"/>
    </location>
</feature>
<dbReference type="AlphaFoldDB" id="A0A9W7T3X6"/>
<name>A0A9W7T3X6_TRIRA</name>
<dbReference type="InterPro" id="IPR036179">
    <property type="entry name" value="Ig-like_dom_sf"/>
</dbReference>
<evidence type="ECO:0000256" key="1">
    <source>
        <dbReference type="SAM" id="SignalP"/>
    </source>
</evidence>
<feature type="domain" description="Ig-like" evidence="2">
    <location>
        <begin position="5"/>
        <end position="113"/>
    </location>
</feature>
<keyword evidence="4" id="KW-1185">Reference proteome</keyword>
<protein>
    <recommendedName>
        <fullName evidence="2">Ig-like domain-containing protein</fullName>
    </recommendedName>
</protein>
<dbReference type="InterPro" id="IPR013106">
    <property type="entry name" value="Ig_V-set"/>
</dbReference>
<dbReference type="Gene3D" id="2.60.40.10">
    <property type="entry name" value="Immunoglobulins"/>
    <property type="match status" value="1"/>
</dbReference>
<evidence type="ECO:0000313" key="4">
    <source>
        <dbReference type="Proteomes" id="UP001059041"/>
    </source>
</evidence>
<evidence type="ECO:0000259" key="2">
    <source>
        <dbReference type="PROSITE" id="PS50835"/>
    </source>
</evidence>
<dbReference type="Pfam" id="PF07686">
    <property type="entry name" value="V-set"/>
    <property type="match status" value="1"/>
</dbReference>